<protein>
    <submittedName>
        <fullName evidence="1">Uncharacterized protein</fullName>
    </submittedName>
</protein>
<name>A0A231GUV1_9NOCA</name>
<accession>A0A231GUV1</accession>
<dbReference type="Proteomes" id="UP000215506">
    <property type="component" value="Unassembled WGS sequence"/>
</dbReference>
<proteinExistence type="predicted"/>
<keyword evidence="2" id="KW-1185">Reference proteome</keyword>
<dbReference type="EMBL" id="NGAF01000036">
    <property type="protein sequence ID" value="OXR40261.1"/>
    <property type="molecule type" value="Genomic_DNA"/>
</dbReference>
<evidence type="ECO:0000313" key="1">
    <source>
        <dbReference type="EMBL" id="OXR40261.1"/>
    </source>
</evidence>
<sequence>MPRVTADLSADLHHELRAWLADSARELGVTRVTWQSVAEVLVQQLTTDPELTQAVRDRLAAASAGE</sequence>
<dbReference type="RefSeq" id="WP_143860515.1">
    <property type="nucleotide sequence ID" value="NZ_NGAF01000036.1"/>
</dbReference>
<gene>
    <name evidence="1" type="ORF">B7C42_07686</name>
</gene>
<evidence type="ECO:0000313" key="2">
    <source>
        <dbReference type="Proteomes" id="UP000215506"/>
    </source>
</evidence>
<dbReference type="AlphaFoldDB" id="A0A231GUV1"/>
<comment type="caution">
    <text evidence="1">The sequence shown here is derived from an EMBL/GenBank/DDBJ whole genome shotgun (WGS) entry which is preliminary data.</text>
</comment>
<organism evidence="1 2">
    <name type="scientific">Nocardia cerradoensis</name>
    <dbReference type="NCBI Taxonomy" id="85688"/>
    <lineage>
        <taxon>Bacteria</taxon>
        <taxon>Bacillati</taxon>
        <taxon>Actinomycetota</taxon>
        <taxon>Actinomycetes</taxon>
        <taxon>Mycobacteriales</taxon>
        <taxon>Nocardiaceae</taxon>
        <taxon>Nocardia</taxon>
    </lineage>
</organism>
<reference evidence="1 2" key="1">
    <citation type="submission" date="2017-07" db="EMBL/GenBank/DDBJ databases">
        <title>First draft Genome Sequence of Nocardia cerradoensis isolated from human infection.</title>
        <authorList>
            <person name="Carrasco G."/>
        </authorList>
    </citation>
    <scope>NUCLEOTIDE SEQUENCE [LARGE SCALE GENOMIC DNA]</scope>
    <source>
        <strain evidence="1 2">CNM20130759</strain>
    </source>
</reference>